<dbReference type="HOGENOM" id="CLU_1125086_0_0_1"/>
<dbReference type="KEGG" id="scm:SCHCO_02482182"/>
<reference evidence="3 4" key="1">
    <citation type="journal article" date="2010" name="Nat. Biotechnol.">
        <title>Genome sequence of the model mushroom Schizophyllum commune.</title>
        <authorList>
            <person name="Ohm R.A."/>
            <person name="de Jong J.F."/>
            <person name="Lugones L.G."/>
            <person name="Aerts A."/>
            <person name="Kothe E."/>
            <person name="Stajich J.E."/>
            <person name="de Vries R.P."/>
            <person name="Record E."/>
            <person name="Levasseur A."/>
            <person name="Baker S.E."/>
            <person name="Bartholomew K.A."/>
            <person name="Coutinho P.M."/>
            <person name="Erdmann S."/>
            <person name="Fowler T.J."/>
            <person name="Gathman A.C."/>
            <person name="Lombard V."/>
            <person name="Henrissat B."/>
            <person name="Knabe N."/>
            <person name="Kuees U."/>
            <person name="Lilly W.W."/>
            <person name="Lindquist E."/>
            <person name="Lucas S."/>
            <person name="Magnuson J.K."/>
            <person name="Piumi F."/>
            <person name="Raudaskoski M."/>
            <person name="Salamov A."/>
            <person name="Schmutz J."/>
            <person name="Schwarze F.W.M.R."/>
            <person name="vanKuyk P.A."/>
            <person name="Horton J.S."/>
            <person name="Grigoriev I.V."/>
            <person name="Woesten H.A.B."/>
        </authorList>
    </citation>
    <scope>NUCLEOTIDE SEQUENCE [LARGE SCALE GENOMIC DNA]</scope>
    <source>
        <strain evidence="4">H4-8 / FGSC 9210</strain>
    </source>
</reference>
<dbReference type="EMBL" id="GL377303">
    <property type="protein sequence ID" value="EFJ00321.1"/>
    <property type="molecule type" value="Genomic_DNA"/>
</dbReference>
<keyword evidence="2" id="KW-0812">Transmembrane</keyword>
<sequence length="247" mass="28999">MVSDPRRIALTWPLPVPPASCFATSAKAGHHHHHHHHHHTDPRDPKSDESIPHWSYWHSRWRGNPWVESWWGHWHARHAMKKAYYRSMYARGCPMTPAFWWNMGMPEGAGAEAGGAKPGRQADLDAKHDAKEAHMEMRGSRWGGRWGHRLVYSFHFAPLNEVTTSSRHRGRDFDGYGSSRWPHRFGKHFGRRGPRFIPFFFLSIPFLFCVPFFFPAFIFLLAAPFMFIMSIPIIMLHFFLDILFWIF</sequence>
<feature type="transmembrane region" description="Helical" evidence="2">
    <location>
        <begin position="225"/>
        <end position="246"/>
    </location>
</feature>
<dbReference type="InParanoid" id="D8PX26"/>
<dbReference type="GeneID" id="9595899"/>
<evidence type="ECO:0000313" key="4">
    <source>
        <dbReference type="Proteomes" id="UP000007431"/>
    </source>
</evidence>
<dbReference type="AlphaFoldDB" id="D8PX26"/>
<gene>
    <name evidence="3" type="ORF">SCHCODRAFT_105735</name>
</gene>
<feature type="non-terminal residue" evidence="3">
    <location>
        <position position="247"/>
    </location>
</feature>
<protein>
    <submittedName>
        <fullName evidence="3">Uncharacterized protein</fullName>
    </submittedName>
</protein>
<dbReference type="OrthoDB" id="10498999at2759"/>
<keyword evidence="2" id="KW-0472">Membrane</keyword>
<dbReference type="VEuPathDB" id="FungiDB:SCHCODRAFT_02482182"/>
<accession>D8PX26</accession>
<evidence type="ECO:0000256" key="1">
    <source>
        <dbReference type="SAM" id="MobiDB-lite"/>
    </source>
</evidence>
<dbReference type="Proteomes" id="UP000007431">
    <property type="component" value="Unassembled WGS sequence"/>
</dbReference>
<feature type="region of interest" description="Disordered" evidence="1">
    <location>
        <begin position="23"/>
        <end position="47"/>
    </location>
</feature>
<dbReference type="RefSeq" id="XP_003035223.1">
    <property type="nucleotide sequence ID" value="XM_003035177.1"/>
</dbReference>
<proteinExistence type="predicted"/>
<feature type="transmembrane region" description="Helical" evidence="2">
    <location>
        <begin position="196"/>
        <end position="219"/>
    </location>
</feature>
<organism evidence="4">
    <name type="scientific">Schizophyllum commune (strain H4-8 / FGSC 9210)</name>
    <name type="common">Split gill fungus</name>
    <dbReference type="NCBI Taxonomy" id="578458"/>
    <lineage>
        <taxon>Eukaryota</taxon>
        <taxon>Fungi</taxon>
        <taxon>Dikarya</taxon>
        <taxon>Basidiomycota</taxon>
        <taxon>Agaricomycotina</taxon>
        <taxon>Agaricomycetes</taxon>
        <taxon>Agaricomycetidae</taxon>
        <taxon>Agaricales</taxon>
        <taxon>Schizophyllaceae</taxon>
        <taxon>Schizophyllum</taxon>
    </lineage>
</organism>
<evidence type="ECO:0000313" key="3">
    <source>
        <dbReference type="EMBL" id="EFJ00321.1"/>
    </source>
</evidence>
<evidence type="ECO:0000256" key="2">
    <source>
        <dbReference type="SAM" id="Phobius"/>
    </source>
</evidence>
<feature type="compositionally biased region" description="Basic residues" evidence="1">
    <location>
        <begin position="28"/>
        <end position="40"/>
    </location>
</feature>
<keyword evidence="4" id="KW-1185">Reference proteome</keyword>
<keyword evidence="2" id="KW-1133">Transmembrane helix</keyword>
<name>D8PX26_SCHCM</name>